<dbReference type="SUPFAM" id="SSF51197">
    <property type="entry name" value="Clavaminate synthase-like"/>
    <property type="match status" value="1"/>
</dbReference>
<comment type="caution">
    <text evidence="9">The sequence shown here is derived from an EMBL/GenBank/DDBJ whole genome shotgun (WGS) entry which is preliminary data.</text>
</comment>
<feature type="domain" description="Fe2OG dioxygenase" evidence="8">
    <location>
        <begin position="173"/>
        <end position="282"/>
    </location>
</feature>
<keyword evidence="3 7" id="KW-0479">Metal-binding</keyword>
<reference evidence="9 10" key="1">
    <citation type="submission" date="2019-11" db="EMBL/GenBank/DDBJ databases">
        <authorList>
            <person name="Jiang L.-Q."/>
        </authorList>
    </citation>
    <scope>NUCLEOTIDE SEQUENCE [LARGE SCALE GENOMIC DNA]</scope>
    <source>
        <strain evidence="9 10">YIM 132087</strain>
    </source>
</reference>
<dbReference type="InterPro" id="IPR027443">
    <property type="entry name" value="IPNS-like_sf"/>
</dbReference>
<evidence type="ECO:0000256" key="7">
    <source>
        <dbReference type="RuleBase" id="RU003682"/>
    </source>
</evidence>
<keyword evidence="4 7" id="KW-0560">Oxidoreductase</keyword>
<comment type="pathway">
    <text evidence="1">Antibiotic biosynthesis.</text>
</comment>
<comment type="similarity">
    <text evidence="2 7">Belongs to the iron/ascorbate-dependent oxidoreductase family.</text>
</comment>
<evidence type="ECO:0000256" key="6">
    <source>
        <dbReference type="ARBA" id="ARBA00023194"/>
    </source>
</evidence>
<dbReference type="GO" id="GO:0017000">
    <property type="term" value="P:antibiotic biosynthetic process"/>
    <property type="evidence" value="ECO:0007669"/>
    <property type="project" value="UniProtKB-KW"/>
</dbReference>
<gene>
    <name evidence="9" type="ORF">GIS00_26050</name>
</gene>
<dbReference type="Pfam" id="PF14226">
    <property type="entry name" value="DIOX_N"/>
    <property type="match status" value="1"/>
</dbReference>
<dbReference type="AlphaFoldDB" id="A0A7K1FVK9"/>
<dbReference type="EMBL" id="WLYK01000019">
    <property type="protein sequence ID" value="MTD17399.1"/>
    <property type="molecule type" value="Genomic_DNA"/>
</dbReference>
<protein>
    <submittedName>
        <fullName evidence="9">Isopenicillin N synthase family oxygenase</fullName>
    </submittedName>
</protein>
<evidence type="ECO:0000256" key="1">
    <source>
        <dbReference type="ARBA" id="ARBA00004792"/>
    </source>
</evidence>
<sequence length="333" mass="36727">MRSLPTIDLRPAADRRAAARQLELACRHVGLFEVVGHGIPEELTEELFSVTREFFALPDEQKAAVAQPAADQVRGWSAFGSEGLAYSLDEESPADLKEKMDMGPVHTGSGPYFDPAAAGPHLAANHWPTTPARMQQVWESYFGHLERIGAALLALCAHAWGLPDDWFDERIDKHISMLRALYYPEQVALPLTGQLRAGVHSDYGAFTLVTAEDRPGGLEVLDRGGEWIPVTTTPGRVLGWFGDLFAEWTADEWPSTLHRVVNPPRGLATESSRLAFAFYQEPNYDMHVDILPPFRGREQDAGAPLLTAGDHLRQKYLRQTTFGSRSGDLTAGG</sequence>
<dbReference type="InterPro" id="IPR005123">
    <property type="entry name" value="Oxoglu/Fe-dep_dioxygenase_dom"/>
</dbReference>
<keyword evidence="6" id="KW-0045">Antibiotic biosynthesis</keyword>
<dbReference type="RefSeq" id="WP_154771397.1">
    <property type="nucleotide sequence ID" value="NZ_WLYK01000019.1"/>
</dbReference>
<evidence type="ECO:0000313" key="9">
    <source>
        <dbReference type="EMBL" id="MTD17399.1"/>
    </source>
</evidence>
<dbReference type="PROSITE" id="PS51471">
    <property type="entry name" value="FE2OG_OXY"/>
    <property type="match status" value="1"/>
</dbReference>
<evidence type="ECO:0000256" key="2">
    <source>
        <dbReference type="ARBA" id="ARBA00008056"/>
    </source>
</evidence>
<evidence type="ECO:0000313" key="10">
    <source>
        <dbReference type="Proteomes" id="UP000460221"/>
    </source>
</evidence>
<dbReference type="PANTHER" id="PTHR10209">
    <property type="entry name" value="OXIDOREDUCTASE, 2OG-FE II OXYGENASE FAMILY PROTEIN"/>
    <property type="match status" value="1"/>
</dbReference>
<accession>A0A7K1FVK9</accession>
<dbReference type="Gene3D" id="2.60.120.330">
    <property type="entry name" value="B-lactam Antibiotic, Isopenicillin N Synthase, Chain"/>
    <property type="match status" value="1"/>
</dbReference>
<dbReference type="InterPro" id="IPR026992">
    <property type="entry name" value="DIOX_N"/>
</dbReference>
<dbReference type="GO" id="GO:0046872">
    <property type="term" value="F:metal ion binding"/>
    <property type="evidence" value="ECO:0007669"/>
    <property type="project" value="UniProtKB-KW"/>
</dbReference>
<dbReference type="InterPro" id="IPR044861">
    <property type="entry name" value="IPNS-like_FE2OG_OXY"/>
</dbReference>
<evidence type="ECO:0000256" key="5">
    <source>
        <dbReference type="ARBA" id="ARBA00023004"/>
    </source>
</evidence>
<keyword evidence="5 7" id="KW-0408">Iron</keyword>
<dbReference type="GO" id="GO:0016491">
    <property type="term" value="F:oxidoreductase activity"/>
    <property type="evidence" value="ECO:0007669"/>
    <property type="project" value="UniProtKB-KW"/>
</dbReference>
<dbReference type="Pfam" id="PF03171">
    <property type="entry name" value="2OG-FeII_Oxy"/>
    <property type="match status" value="1"/>
</dbReference>
<evidence type="ECO:0000256" key="3">
    <source>
        <dbReference type="ARBA" id="ARBA00022723"/>
    </source>
</evidence>
<organism evidence="9 10">
    <name type="scientific">Nakamurella alba</name>
    <dbReference type="NCBI Taxonomy" id="2665158"/>
    <lineage>
        <taxon>Bacteria</taxon>
        <taxon>Bacillati</taxon>
        <taxon>Actinomycetota</taxon>
        <taxon>Actinomycetes</taxon>
        <taxon>Nakamurellales</taxon>
        <taxon>Nakamurellaceae</taxon>
        <taxon>Nakamurella</taxon>
    </lineage>
</organism>
<evidence type="ECO:0000256" key="4">
    <source>
        <dbReference type="ARBA" id="ARBA00023002"/>
    </source>
</evidence>
<name>A0A7K1FVK9_9ACTN</name>
<proteinExistence type="inferred from homology"/>
<keyword evidence="10" id="KW-1185">Reference proteome</keyword>
<dbReference type="Proteomes" id="UP000460221">
    <property type="component" value="Unassembled WGS sequence"/>
</dbReference>
<evidence type="ECO:0000259" key="8">
    <source>
        <dbReference type="PROSITE" id="PS51471"/>
    </source>
</evidence>
<dbReference type="PANTHER" id="PTHR10209:SF881">
    <property type="entry name" value="FI07970P-RELATED"/>
    <property type="match status" value="1"/>
</dbReference>